<dbReference type="HAMAP" id="MF_01392">
    <property type="entry name" value="CytC_Ccs1"/>
    <property type="match status" value="1"/>
</dbReference>
<evidence type="ECO:0000256" key="4">
    <source>
        <dbReference type="ARBA" id="ARBA00022989"/>
    </source>
</evidence>
<geneLocation type="chloroplast" evidence="9"/>
<evidence type="ECO:0000259" key="8">
    <source>
        <dbReference type="Pfam" id="PF05140"/>
    </source>
</evidence>
<dbReference type="GeneID" id="29999148"/>
<evidence type="ECO:0000256" key="7">
    <source>
        <dbReference type="SAM" id="Phobius"/>
    </source>
</evidence>
<feature type="transmembrane region" description="Helical" evidence="7">
    <location>
        <begin position="165"/>
        <end position="188"/>
    </location>
</feature>
<dbReference type="RefSeq" id="YP_009313816.1">
    <property type="nucleotide sequence ID" value="NC_031659.1"/>
</dbReference>
<dbReference type="PANTHER" id="PTHR31566">
    <property type="entry name" value="CYTOCHROME C BIOGENESIS PROTEIN CCS1, CHLOROPLASTIC"/>
    <property type="match status" value="1"/>
</dbReference>
<protein>
    <recommendedName>
        <fullName evidence="6">Cytochrome c biogenesis protein Ccs1</fullName>
    </recommendedName>
</protein>
<feature type="transmembrane region" description="Helical" evidence="7">
    <location>
        <begin position="14"/>
        <end position="37"/>
    </location>
</feature>
<dbReference type="AlphaFoldDB" id="A0A1G4NTT6"/>
<comment type="similarity">
    <text evidence="6">Belongs to the Ccs1/CcsB family.</text>
</comment>
<evidence type="ECO:0000256" key="1">
    <source>
        <dbReference type="ARBA" id="ARBA00004141"/>
    </source>
</evidence>
<name>A0A1G4NTT6_9FLOR</name>
<feature type="domain" description="ResB-like" evidence="8">
    <location>
        <begin position="20"/>
        <end position="284"/>
    </location>
</feature>
<keyword evidence="9" id="KW-0934">Plastid</keyword>
<reference evidence="9" key="1">
    <citation type="submission" date="2016-10" db="EMBL/GenBank/DDBJ databases">
        <title>Chloroplast genomes as a tool to resolve red algal phylogenies: a case study in the Nemaliales.</title>
        <authorList>
            <person name="Costa J.F."/>
            <person name="Lin S.M."/>
            <person name="Macaya E.C."/>
            <person name="Fernandez-Garcia C."/>
            <person name="Verbruggen H."/>
        </authorList>
    </citation>
    <scope>NUCLEOTIDE SEQUENCE</scope>
    <source>
        <strain evidence="9">HV00480</strain>
    </source>
</reference>
<dbReference type="GO" id="GO:0017004">
    <property type="term" value="P:cytochrome complex assembly"/>
    <property type="evidence" value="ECO:0007669"/>
    <property type="project" value="UniProtKB-UniRule"/>
</dbReference>
<keyword evidence="3 6" id="KW-0201">Cytochrome c-type biogenesis</keyword>
<dbReference type="InterPro" id="IPR007816">
    <property type="entry name" value="ResB-like_domain"/>
</dbReference>
<comment type="subunit">
    <text evidence="6">May interact with CcsA.</text>
</comment>
<organism evidence="9">
    <name type="scientific">Hommersandiophycus borowitzkae</name>
    <dbReference type="NCBI Taxonomy" id="268573"/>
    <lineage>
        <taxon>Eukaryota</taxon>
        <taxon>Rhodophyta</taxon>
        <taxon>Florideophyceae</taxon>
        <taxon>Nemaliophycidae</taxon>
        <taxon>Nemaliales</taxon>
        <taxon>Liagoraceae</taxon>
        <taxon>Hommersandiophycus</taxon>
    </lineage>
</organism>
<proteinExistence type="inferred from homology"/>
<keyword evidence="9" id="KW-0150">Chloroplast</keyword>
<feature type="transmembrane region" description="Helical" evidence="7">
    <location>
        <begin position="78"/>
        <end position="99"/>
    </location>
</feature>
<comment type="subcellular location">
    <subcellularLocation>
        <location evidence="1">Membrane</location>
        <topology evidence="1">Multi-pass membrane protein</topology>
    </subcellularLocation>
    <subcellularLocation>
        <location evidence="6">Plastid</location>
        <location evidence="6">Chloroplast thylakoid membrane</location>
        <topology evidence="6">Multi-pass membrane protein</topology>
    </subcellularLocation>
</comment>
<dbReference type="GO" id="GO:0009535">
    <property type="term" value="C:chloroplast thylakoid membrane"/>
    <property type="evidence" value="ECO:0007669"/>
    <property type="project" value="UniProtKB-SubCell"/>
</dbReference>
<keyword evidence="5 6" id="KW-0472">Membrane</keyword>
<dbReference type="InterPro" id="IPR023494">
    <property type="entry name" value="Cyt_c_bgen_Ccs1/CcsB/ResB"/>
</dbReference>
<evidence type="ECO:0000313" key="9">
    <source>
        <dbReference type="EMBL" id="SCW22070.1"/>
    </source>
</evidence>
<keyword evidence="4 6" id="KW-1133">Transmembrane helix</keyword>
<dbReference type="EMBL" id="LT622867">
    <property type="protein sequence ID" value="SCW22070.1"/>
    <property type="molecule type" value="Genomic_DNA"/>
</dbReference>
<keyword evidence="6" id="KW-0793">Thylakoid</keyword>
<dbReference type="Pfam" id="PF05140">
    <property type="entry name" value="ResB"/>
    <property type="match status" value="1"/>
</dbReference>
<feature type="transmembrane region" description="Helical" evidence="7">
    <location>
        <begin position="373"/>
        <end position="392"/>
    </location>
</feature>
<evidence type="ECO:0000256" key="5">
    <source>
        <dbReference type="ARBA" id="ARBA00023136"/>
    </source>
</evidence>
<gene>
    <name evidence="6 9" type="primary">ccs1</name>
    <name evidence="9" type="ORF">HV00480_10</name>
</gene>
<accession>A0A1G4NTT6</accession>
<sequence>MAYKILRWHFIQKLGSLTSAITLILMIATISIIGTVIEQNKPIDYYQLKYPATQNQTWALNWEIITKYHLNELYTSPFFLGLLLLFSLSLIICTLSRQLPSLKNAKRWKMKKSLSDNHKMDNKFSSQDTTICLPIYALSKNHYYTFYQKDTVYAYKGLHGRIGPIFVHISMILLLIGALQSLCCSFYIQAMIPIGESFSLHNITNSGVFSKVPDTIQGKINNFHIDYYSNYAIKQFNSSVQIKNQKNQHIKTETLSVNKPLKFENLTIYQTDWQINGIRIRVDHDKIIQIPVTEVQNQNTKYWFTSIKYNKTQTLSFVISNLQENIQCYDGEGKLIASIQKEKDYQIDHIPINILSILTSTGLQIKSDSGVGLIYISFFLLMSSIIISYMSFSQIWISKNYQTLNLKAKTNRAQLNLEEEIYRIRKYLQISI</sequence>
<keyword evidence="2 6" id="KW-0812">Transmembrane</keyword>
<evidence type="ECO:0000256" key="2">
    <source>
        <dbReference type="ARBA" id="ARBA00022692"/>
    </source>
</evidence>
<reference evidence="9" key="2">
    <citation type="submission" date="2016-10" db="EMBL/GenBank/DDBJ databases">
        <authorList>
            <person name="de Groot N.N."/>
        </authorList>
    </citation>
    <scope>NUCLEOTIDE SEQUENCE</scope>
    <source>
        <strain evidence="9">HV00480</strain>
    </source>
</reference>
<dbReference type="PANTHER" id="PTHR31566:SF0">
    <property type="entry name" value="CYTOCHROME C BIOGENESIS PROTEIN CCS1, CHLOROPLASTIC"/>
    <property type="match status" value="1"/>
</dbReference>
<evidence type="ECO:0000256" key="6">
    <source>
        <dbReference type="HAMAP-Rule" id="MF_01392"/>
    </source>
</evidence>
<comment type="function">
    <text evidence="6">Required during biogenesis of c-type cytochromes (cytochrome c6 and cytochrome f) at the step of heme attachment.</text>
</comment>
<evidence type="ECO:0000256" key="3">
    <source>
        <dbReference type="ARBA" id="ARBA00022748"/>
    </source>
</evidence>